<gene>
    <name evidence="1" type="ORF">SCLCIDRAFT_1217449</name>
</gene>
<reference evidence="1 2" key="1">
    <citation type="submission" date="2014-04" db="EMBL/GenBank/DDBJ databases">
        <authorList>
            <consortium name="DOE Joint Genome Institute"/>
            <person name="Kuo A."/>
            <person name="Kohler A."/>
            <person name="Nagy L.G."/>
            <person name="Floudas D."/>
            <person name="Copeland A."/>
            <person name="Barry K.W."/>
            <person name="Cichocki N."/>
            <person name="Veneault-Fourrey C."/>
            <person name="LaButti K."/>
            <person name="Lindquist E.A."/>
            <person name="Lipzen A."/>
            <person name="Lundell T."/>
            <person name="Morin E."/>
            <person name="Murat C."/>
            <person name="Sun H."/>
            <person name="Tunlid A."/>
            <person name="Henrissat B."/>
            <person name="Grigoriev I.V."/>
            <person name="Hibbett D.S."/>
            <person name="Martin F."/>
            <person name="Nordberg H.P."/>
            <person name="Cantor M.N."/>
            <person name="Hua S.X."/>
        </authorList>
    </citation>
    <scope>NUCLEOTIDE SEQUENCE [LARGE SCALE GENOMIC DNA]</scope>
    <source>
        <strain evidence="1 2">Foug A</strain>
    </source>
</reference>
<dbReference type="EMBL" id="KN822069">
    <property type="protein sequence ID" value="KIM59825.1"/>
    <property type="molecule type" value="Genomic_DNA"/>
</dbReference>
<dbReference type="Proteomes" id="UP000053989">
    <property type="component" value="Unassembled WGS sequence"/>
</dbReference>
<protein>
    <submittedName>
        <fullName evidence="1">Uncharacterized protein</fullName>
    </submittedName>
</protein>
<evidence type="ECO:0000313" key="1">
    <source>
        <dbReference type="EMBL" id="KIM59825.1"/>
    </source>
</evidence>
<sequence>MEFSYAPNGIKLGDYGHFMDSAFCCEGNLFAEFSSLPFKVNITPKQHKISERGGRQRESGVVMVYHSGSFTELYKPLGLSLPSNDDFKSLLASLSTRFINRYLITKVIQCPLIPCGPDSSTAYWCNIAKPFVWHRIEDTGSVVGGVERRSAG</sequence>
<dbReference type="InParanoid" id="A0A0C3DGJ0"/>
<organism evidence="1 2">
    <name type="scientific">Scleroderma citrinum Foug A</name>
    <dbReference type="NCBI Taxonomy" id="1036808"/>
    <lineage>
        <taxon>Eukaryota</taxon>
        <taxon>Fungi</taxon>
        <taxon>Dikarya</taxon>
        <taxon>Basidiomycota</taxon>
        <taxon>Agaricomycotina</taxon>
        <taxon>Agaricomycetes</taxon>
        <taxon>Agaricomycetidae</taxon>
        <taxon>Boletales</taxon>
        <taxon>Sclerodermatineae</taxon>
        <taxon>Sclerodermataceae</taxon>
        <taxon>Scleroderma</taxon>
    </lineage>
</organism>
<proteinExistence type="predicted"/>
<dbReference type="AlphaFoldDB" id="A0A0C3DGJ0"/>
<name>A0A0C3DGJ0_9AGAM</name>
<dbReference type="OrthoDB" id="10494989at2759"/>
<evidence type="ECO:0000313" key="2">
    <source>
        <dbReference type="Proteomes" id="UP000053989"/>
    </source>
</evidence>
<accession>A0A0C3DGJ0</accession>
<keyword evidence="2" id="KW-1185">Reference proteome</keyword>
<dbReference type="HOGENOM" id="CLU_104751_1_0_1"/>
<reference evidence="2" key="2">
    <citation type="submission" date="2015-01" db="EMBL/GenBank/DDBJ databases">
        <title>Evolutionary Origins and Diversification of the Mycorrhizal Mutualists.</title>
        <authorList>
            <consortium name="DOE Joint Genome Institute"/>
            <consortium name="Mycorrhizal Genomics Consortium"/>
            <person name="Kohler A."/>
            <person name="Kuo A."/>
            <person name="Nagy L.G."/>
            <person name="Floudas D."/>
            <person name="Copeland A."/>
            <person name="Barry K.W."/>
            <person name="Cichocki N."/>
            <person name="Veneault-Fourrey C."/>
            <person name="LaButti K."/>
            <person name="Lindquist E.A."/>
            <person name="Lipzen A."/>
            <person name="Lundell T."/>
            <person name="Morin E."/>
            <person name="Murat C."/>
            <person name="Riley R."/>
            <person name="Ohm R."/>
            <person name="Sun H."/>
            <person name="Tunlid A."/>
            <person name="Henrissat B."/>
            <person name="Grigoriev I.V."/>
            <person name="Hibbett D.S."/>
            <person name="Martin F."/>
        </authorList>
    </citation>
    <scope>NUCLEOTIDE SEQUENCE [LARGE SCALE GENOMIC DNA]</scope>
    <source>
        <strain evidence="2">Foug A</strain>
    </source>
</reference>